<dbReference type="InterPro" id="IPR036641">
    <property type="entry name" value="HPT_dom_sf"/>
</dbReference>
<organism evidence="2">
    <name type="scientific">freshwater metagenome</name>
    <dbReference type="NCBI Taxonomy" id="449393"/>
    <lineage>
        <taxon>unclassified sequences</taxon>
        <taxon>metagenomes</taxon>
        <taxon>ecological metagenomes</taxon>
    </lineage>
</organism>
<evidence type="ECO:0000313" key="2">
    <source>
        <dbReference type="EMBL" id="CAB4845908.1"/>
    </source>
</evidence>
<dbReference type="PROSITE" id="PS50894">
    <property type="entry name" value="HPT"/>
    <property type="match status" value="1"/>
</dbReference>
<dbReference type="AlphaFoldDB" id="A0A6J7BP34"/>
<accession>A0A6J7BP34</accession>
<dbReference type="InterPro" id="IPR008207">
    <property type="entry name" value="Sig_transdc_His_kin_Hpt_dom"/>
</dbReference>
<evidence type="ECO:0000313" key="4">
    <source>
        <dbReference type="EMBL" id="CAB5036543.1"/>
    </source>
</evidence>
<sequence>MPPKARVVLDTARLDSLVEEIGSRDLVLQAIQAFLDELPDRLITIRTSLATEDSGLIRGAAHALGSPASMLGAVAVAARTRTLSDAVAEGKRTGLHRLVDAILIDAEVTAADMRAYLASDRPV</sequence>
<feature type="domain" description="HPt" evidence="1">
    <location>
        <begin position="23"/>
        <end position="116"/>
    </location>
</feature>
<dbReference type="EMBL" id="CAFBPU010000037">
    <property type="protein sequence ID" value="CAB5036543.1"/>
    <property type="molecule type" value="Genomic_DNA"/>
</dbReference>
<dbReference type="EMBL" id="CAFBIZ010000002">
    <property type="protein sequence ID" value="CAB4845908.1"/>
    <property type="molecule type" value="Genomic_DNA"/>
</dbReference>
<dbReference type="Gene3D" id="1.20.120.160">
    <property type="entry name" value="HPT domain"/>
    <property type="match status" value="1"/>
</dbReference>
<dbReference type="EMBL" id="CAFBND010000043">
    <property type="protein sequence ID" value="CAB4943557.1"/>
    <property type="molecule type" value="Genomic_DNA"/>
</dbReference>
<dbReference type="Pfam" id="PF01627">
    <property type="entry name" value="Hpt"/>
    <property type="match status" value="1"/>
</dbReference>
<dbReference type="GO" id="GO:0000160">
    <property type="term" value="P:phosphorelay signal transduction system"/>
    <property type="evidence" value="ECO:0007669"/>
    <property type="project" value="InterPro"/>
</dbReference>
<reference evidence="2" key="1">
    <citation type="submission" date="2020-05" db="EMBL/GenBank/DDBJ databases">
        <authorList>
            <person name="Chiriac C."/>
            <person name="Salcher M."/>
            <person name="Ghai R."/>
            <person name="Kavagutti S V."/>
        </authorList>
    </citation>
    <scope>NUCLEOTIDE SEQUENCE</scope>
</reference>
<protein>
    <submittedName>
        <fullName evidence="2">Unannotated protein</fullName>
    </submittedName>
</protein>
<proteinExistence type="predicted"/>
<evidence type="ECO:0000259" key="1">
    <source>
        <dbReference type="PROSITE" id="PS50894"/>
    </source>
</evidence>
<dbReference type="SUPFAM" id="SSF47226">
    <property type="entry name" value="Histidine-containing phosphotransfer domain, HPT domain"/>
    <property type="match status" value="1"/>
</dbReference>
<name>A0A6J7BP34_9ZZZZ</name>
<gene>
    <name evidence="2" type="ORF">UFOPK3268_00029</name>
    <name evidence="3" type="ORF">UFOPK3752_01214</name>
    <name evidence="4" type="ORF">UFOPK4150_01662</name>
</gene>
<evidence type="ECO:0000313" key="3">
    <source>
        <dbReference type="EMBL" id="CAB4943557.1"/>
    </source>
</evidence>